<feature type="binding site" evidence="5">
    <location>
        <position position="429"/>
    </location>
    <ligand>
        <name>Mn(2+)</name>
        <dbReference type="ChEBI" id="CHEBI:29035"/>
    </ligand>
</feature>
<dbReference type="InterPro" id="IPR002480">
    <property type="entry name" value="DAHP_synth_2"/>
</dbReference>
<dbReference type="SUPFAM" id="SSF51569">
    <property type="entry name" value="Aldolase"/>
    <property type="match status" value="1"/>
</dbReference>
<evidence type="ECO:0000313" key="8">
    <source>
        <dbReference type="Proteomes" id="UP001140217"/>
    </source>
</evidence>
<proteinExistence type="inferred from homology"/>
<evidence type="ECO:0000256" key="2">
    <source>
        <dbReference type="ARBA" id="ARBA00008911"/>
    </source>
</evidence>
<dbReference type="Pfam" id="PF01474">
    <property type="entry name" value="DAHP_synth_2"/>
    <property type="match status" value="1"/>
</dbReference>
<dbReference type="Proteomes" id="UP001140217">
    <property type="component" value="Unassembled WGS sequence"/>
</dbReference>
<comment type="pathway">
    <text evidence="1 6">Metabolic intermediate biosynthesis; chorismate biosynthesis; chorismate from D-erythrose 4-phosphate and phosphoenolpyruvate: step 1/7.</text>
</comment>
<gene>
    <name evidence="7" type="ORF">H4R18_004670</name>
</gene>
<protein>
    <recommendedName>
        <fullName evidence="6">Phospho-2-dehydro-3-deoxyheptonate aldolase</fullName>
        <ecNumber evidence="6">2.5.1.54</ecNumber>
    </recommendedName>
</protein>
<sequence length="487" mass="54077">MSSPAPEAWTPDSWRSRPIKQDVVYDDPAELSSVLERVARLPPLVSAPEIDRLRAHLRDVAEGRAFLLQGGDCAESFDYCNPEAIEDKLKILLQMSLVLIWGMRLPVVRIARMAGQYAKPRSSPFETVNGEQIMSYRGDNVNSIDPENRRPDPQRLLSAYFHSASTVNYVRLLLDSGFADINKPEAWDLGHVRNKEIRREYQAIVNGLTDALGFMGVIGAADSHLPALNTVDLFTSHEALLLDYEQALTRPVPKAQWQKAAAAAGPGGHRAYEPATPPRKQLAPELCDWYNLSAHFVWIGDRTRQLNGAHIEYFRGVRNPIGVKVGPSMEADELVRVLDILDPDNEPGRVTLITRYGAGKIGEFLPVHVRAVQATAHRPVWCCDPCHGNTTTAPTGHKTRSFDAIIGEITSSIAIHRELGSRLSGVHLELTGEHVTECTGGSQELAPADLPNNYQTFCDPRLNYEQSLDIAFKIANVFRRERAGEDE</sequence>
<keyword evidence="3 6" id="KW-0808">Transferase</keyword>
<feature type="binding site" evidence="5">
    <location>
        <position position="112"/>
    </location>
    <ligand>
        <name>phosphoenolpyruvate</name>
        <dbReference type="ChEBI" id="CHEBI:58702"/>
    </ligand>
</feature>
<comment type="cofactor">
    <cofactor evidence="5">
        <name>Mn(2+)</name>
        <dbReference type="ChEBI" id="CHEBI:29035"/>
    </cofactor>
    <cofactor evidence="5">
        <name>Co(2+)</name>
        <dbReference type="ChEBI" id="CHEBI:48828"/>
    </cofactor>
    <cofactor evidence="5">
        <name>Cd(2+)</name>
        <dbReference type="ChEBI" id="CHEBI:48775"/>
    </cofactor>
    <text evidence="5">Binds 1 divalent cation per subunit. The enzyme is active with manganese, cobalt or cadmium ions.</text>
</comment>
<evidence type="ECO:0000256" key="3">
    <source>
        <dbReference type="ARBA" id="ARBA00022679"/>
    </source>
</evidence>
<keyword evidence="5" id="KW-0464">Manganese</keyword>
<comment type="catalytic activity">
    <reaction evidence="4 6">
        <text>D-erythrose 4-phosphate + phosphoenolpyruvate + H2O = 7-phospho-2-dehydro-3-deoxy-D-arabino-heptonate + phosphate</text>
        <dbReference type="Rhea" id="RHEA:14717"/>
        <dbReference type="ChEBI" id="CHEBI:15377"/>
        <dbReference type="ChEBI" id="CHEBI:16897"/>
        <dbReference type="ChEBI" id="CHEBI:43474"/>
        <dbReference type="ChEBI" id="CHEBI:58394"/>
        <dbReference type="ChEBI" id="CHEBI:58702"/>
        <dbReference type="EC" id="2.5.1.54"/>
    </reaction>
</comment>
<accession>A0A9W8LFY2</accession>
<keyword evidence="6" id="KW-0028">Amino-acid biosynthesis</keyword>
<dbReference type="PANTHER" id="PTHR21337:SF0">
    <property type="entry name" value="PHOSPHO-2-DEHYDRO-3-DEOXYHEPTONATE ALDOLASE"/>
    <property type="match status" value="1"/>
</dbReference>
<dbReference type="OrthoDB" id="2338at2759"/>
<name>A0A9W8LFY2_9FUNG</name>
<organism evidence="7 8">
    <name type="scientific">Coemansia javaensis</name>
    <dbReference type="NCBI Taxonomy" id="2761396"/>
    <lineage>
        <taxon>Eukaryota</taxon>
        <taxon>Fungi</taxon>
        <taxon>Fungi incertae sedis</taxon>
        <taxon>Zoopagomycota</taxon>
        <taxon>Kickxellomycotina</taxon>
        <taxon>Kickxellomycetes</taxon>
        <taxon>Kickxellales</taxon>
        <taxon>Kickxellaceae</taxon>
        <taxon>Coemansia</taxon>
    </lineage>
</organism>
<reference evidence="7" key="1">
    <citation type="submission" date="2022-07" db="EMBL/GenBank/DDBJ databases">
        <title>Phylogenomic reconstructions and comparative analyses of Kickxellomycotina fungi.</title>
        <authorList>
            <person name="Reynolds N.K."/>
            <person name="Stajich J.E."/>
            <person name="Barry K."/>
            <person name="Grigoriev I.V."/>
            <person name="Crous P."/>
            <person name="Smith M.E."/>
        </authorList>
    </citation>
    <scope>NUCLEOTIDE SEQUENCE</scope>
    <source>
        <strain evidence="7">NBRC 105414</strain>
    </source>
</reference>
<feature type="binding site" evidence="5">
    <location>
        <position position="324"/>
    </location>
    <ligand>
        <name>phosphoenolpyruvate</name>
        <dbReference type="ChEBI" id="CHEBI:58702"/>
    </ligand>
</feature>
<dbReference type="InterPro" id="IPR013785">
    <property type="entry name" value="Aldolase_TIM"/>
</dbReference>
<dbReference type="PANTHER" id="PTHR21337">
    <property type="entry name" value="PHOSPHO-2-DEHYDRO-3-DEOXYHEPTONATE ALDOLASE 1, 2"/>
    <property type="match status" value="1"/>
</dbReference>
<keyword evidence="5" id="KW-0170">Cobalt</keyword>
<dbReference type="GO" id="GO:0003849">
    <property type="term" value="F:3-deoxy-7-phosphoheptulonate synthase activity"/>
    <property type="evidence" value="ECO:0007669"/>
    <property type="project" value="UniProtKB-EC"/>
</dbReference>
<evidence type="ECO:0000256" key="5">
    <source>
        <dbReference type="PIRSR" id="PIRSR602480-1"/>
    </source>
</evidence>
<evidence type="ECO:0000256" key="4">
    <source>
        <dbReference type="ARBA" id="ARBA00047508"/>
    </source>
</evidence>
<evidence type="ECO:0000256" key="1">
    <source>
        <dbReference type="ARBA" id="ARBA00004688"/>
    </source>
</evidence>
<feature type="binding site" evidence="5">
    <location>
        <position position="355"/>
    </location>
    <ligand>
        <name>phosphoenolpyruvate</name>
        <dbReference type="ChEBI" id="CHEBI:58702"/>
    </ligand>
</feature>
<comment type="similarity">
    <text evidence="2 6">Belongs to the class-II DAHP synthase family.</text>
</comment>
<dbReference type="Gene3D" id="3.20.20.70">
    <property type="entry name" value="Aldolase class I"/>
    <property type="match status" value="1"/>
</dbReference>
<dbReference type="EMBL" id="JANBUL010000236">
    <property type="protein sequence ID" value="KAJ2778307.1"/>
    <property type="molecule type" value="Genomic_DNA"/>
</dbReference>
<feature type="binding site" evidence="5">
    <location>
        <position position="387"/>
    </location>
    <ligand>
        <name>Mn(2+)</name>
        <dbReference type="ChEBI" id="CHEBI:29035"/>
    </ligand>
</feature>
<comment type="caution">
    <text evidence="7">The sequence shown here is derived from an EMBL/GenBank/DDBJ whole genome shotgun (WGS) entry which is preliminary data.</text>
</comment>
<evidence type="ECO:0000313" key="7">
    <source>
        <dbReference type="EMBL" id="KAJ2778307.1"/>
    </source>
</evidence>
<feature type="binding site" evidence="5">
    <location>
        <position position="73"/>
    </location>
    <ligand>
        <name>Mn(2+)</name>
        <dbReference type="ChEBI" id="CHEBI:29035"/>
    </ligand>
</feature>
<dbReference type="AlphaFoldDB" id="A0A9W8LFY2"/>
<dbReference type="GO" id="GO:0008652">
    <property type="term" value="P:amino acid biosynthetic process"/>
    <property type="evidence" value="ECO:0007669"/>
    <property type="project" value="UniProtKB-KW"/>
</dbReference>
<dbReference type="GO" id="GO:0009073">
    <property type="term" value="P:aromatic amino acid family biosynthetic process"/>
    <property type="evidence" value="ECO:0007669"/>
    <property type="project" value="UniProtKB-KW"/>
</dbReference>
<dbReference type="EC" id="2.5.1.54" evidence="6"/>
<keyword evidence="5" id="KW-0104">Cadmium</keyword>
<evidence type="ECO:0000256" key="6">
    <source>
        <dbReference type="RuleBase" id="RU363071"/>
    </source>
</evidence>
<keyword evidence="8" id="KW-1185">Reference proteome</keyword>
<feature type="binding site" evidence="5">
    <location>
        <position position="459"/>
    </location>
    <ligand>
        <name>Mn(2+)</name>
        <dbReference type="ChEBI" id="CHEBI:29035"/>
    </ligand>
</feature>
<keyword evidence="6" id="KW-0057">Aromatic amino acid biosynthesis</keyword>